<dbReference type="OrthoDB" id="2289677at2"/>
<dbReference type="STRING" id="1423782.FD32_GL000927"/>
<evidence type="ECO:0000313" key="2">
    <source>
        <dbReference type="Proteomes" id="UP000051412"/>
    </source>
</evidence>
<proteinExistence type="predicted"/>
<organism evidence="1 2">
    <name type="scientific">Limosilactobacillus panis DSM 6035</name>
    <dbReference type="NCBI Taxonomy" id="1423782"/>
    <lineage>
        <taxon>Bacteria</taxon>
        <taxon>Bacillati</taxon>
        <taxon>Bacillota</taxon>
        <taxon>Bacilli</taxon>
        <taxon>Lactobacillales</taxon>
        <taxon>Lactobacillaceae</taxon>
        <taxon>Limosilactobacillus</taxon>
    </lineage>
</organism>
<dbReference type="AlphaFoldDB" id="A0A0R1X4K2"/>
<evidence type="ECO:0000313" key="1">
    <source>
        <dbReference type="EMBL" id="KRM25258.1"/>
    </source>
</evidence>
<name>A0A0R1X4K2_9LACO</name>
<comment type="caution">
    <text evidence="1">The sequence shown here is derived from an EMBL/GenBank/DDBJ whole genome shotgun (WGS) entry which is preliminary data.</text>
</comment>
<gene>
    <name evidence="1" type="ORF">FD32_GL000927</name>
</gene>
<accession>A0A0R1X4K2</accession>
<dbReference type="RefSeq" id="WP_047768123.1">
    <property type="nucleotide sequence ID" value="NZ_AZGM01000130.1"/>
</dbReference>
<dbReference type="Pfam" id="PF24727">
    <property type="entry name" value="DUF7679"/>
    <property type="match status" value="1"/>
</dbReference>
<dbReference type="EMBL" id="AZGM01000130">
    <property type="protein sequence ID" value="KRM25258.1"/>
    <property type="molecule type" value="Genomic_DNA"/>
</dbReference>
<reference evidence="1 2" key="1">
    <citation type="journal article" date="2015" name="Genome Announc.">
        <title>Expanding the biotechnology potential of lactobacilli through comparative genomics of 213 strains and associated genera.</title>
        <authorList>
            <person name="Sun Z."/>
            <person name="Harris H.M."/>
            <person name="McCann A."/>
            <person name="Guo C."/>
            <person name="Argimon S."/>
            <person name="Zhang W."/>
            <person name="Yang X."/>
            <person name="Jeffery I.B."/>
            <person name="Cooney J.C."/>
            <person name="Kagawa T.F."/>
            <person name="Liu W."/>
            <person name="Song Y."/>
            <person name="Salvetti E."/>
            <person name="Wrobel A."/>
            <person name="Rasinkangas P."/>
            <person name="Parkhill J."/>
            <person name="Rea M.C."/>
            <person name="O'Sullivan O."/>
            <person name="Ritari J."/>
            <person name="Douillard F.P."/>
            <person name="Paul Ross R."/>
            <person name="Yang R."/>
            <person name="Briner A.E."/>
            <person name="Felis G.E."/>
            <person name="de Vos W.M."/>
            <person name="Barrangou R."/>
            <person name="Klaenhammer T.R."/>
            <person name="Caufield P.W."/>
            <person name="Cui Y."/>
            <person name="Zhang H."/>
            <person name="O'Toole P.W."/>
        </authorList>
    </citation>
    <scope>NUCLEOTIDE SEQUENCE [LARGE SCALE GENOMIC DNA]</scope>
    <source>
        <strain evidence="1 2">DSM 6035</strain>
    </source>
</reference>
<dbReference type="InterPro" id="IPR056096">
    <property type="entry name" value="DUF7679"/>
</dbReference>
<dbReference type="Proteomes" id="UP000051412">
    <property type="component" value="Unassembled WGS sequence"/>
</dbReference>
<keyword evidence="2" id="KW-1185">Reference proteome</keyword>
<sequence>MATVFEVHVKLSWGPEKDYLVANDVEPGLAHRLATRENWQEVMIDALINVPVAPYLPDNAVLPPMATAKVISVRAVDDSDPAVADLQRTRSQFIMAAVWQKQDEDADYNYLRHDYVPETQEQIKADVAYWKNGTQTPAVVAKTKARIAKQEQEYAAAKK</sequence>
<protein>
    <submittedName>
        <fullName evidence="1">Uncharacterized protein</fullName>
    </submittedName>
</protein>
<dbReference type="PATRIC" id="fig|1423782.4.peg.962"/>